<comment type="caution">
    <text evidence="2">The sequence shown here is derived from an EMBL/GenBank/DDBJ whole genome shotgun (WGS) entry which is preliminary data.</text>
</comment>
<dbReference type="EMBL" id="ATHL01000153">
    <property type="protein sequence ID" value="EQB07686.1"/>
    <property type="molecule type" value="Genomic_DNA"/>
</dbReference>
<dbReference type="PROSITE" id="PS50851">
    <property type="entry name" value="CHEW"/>
    <property type="match status" value="3"/>
</dbReference>
<organism evidence="2 3">
    <name type="scientific">Novosphingobium lindaniclasticum LE124</name>
    <dbReference type="NCBI Taxonomy" id="1096930"/>
    <lineage>
        <taxon>Bacteria</taxon>
        <taxon>Pseudomonadati</taxon>
        <taxon>Pseudomonadota</taxon>
        <taxon>Alphaproteobacteria</taxon>
        <taxon>Sphingomonadales</taxon>
        <taxon>Sphingomonadaceae</taxon>
        <taxon>Novosphingobium</taxon>
    </lineage>
</organism>
<gene>
    <name evidence="2" type="ORF">L284_22770</name>
</gene>
<dbReference type="GO" id="GO:0007165">
    <property type="term" value="P:signal transduction"/>
    <property type="evidence" value="ECO:0007669"/>
    <property type="project" value="InterPro"/>
</dbReference>
<dbReference type="GO" id="GO:0006935">
    <property type="term" value="P:chemotaxis"/>
    <property type="evidence" value="ECO:0007669"/>
    <property type="project" value="InterPro"/>
</dbReference>
<dbReference type="PANTHER" id="PTHR22617:SF23">
    <property type="entry name" value="CHEMOTAXIS PROTEIN CHEW"/>
    <property type="match status" value="1"/>
</dbReference>
<dbReference type="Pfam" id="PF01584">
    <property type="entry name" value="CheW"/>
    <property type="match status" value="3"/>
</dbReference>
<dbReference type="Gene3D" id="2.30.30.40">
    <property type="entry name" value="SH3 Domains"/>
    <property type="match status" value="1"/>
</dbReference>
<dbReference type="PATRIC" id="fig|1096930.3.peg.4484"/>
<name>T0GUM8_9SPHN</name>
<protein>
    <recommendedName>
        <fullName evidence="1">CheW-like domain-containing protein</fullName>
    </recommendedName>
</protein>
<dbReference type="PANTHER" id="PTHR22617">
    <property type="entry name" value="CHEMOTAXIS SENSOR HISTIDINE KINASE-RELATED"/>
    <property type="match status" value="1"/>
</dbReference>
<dbReference type="GO" id="GO:0005829">
    <property type="term" value="C:cytosol"/>
    <property type="evidence" value="ECO:0007669"/>
    <property type="project" value="TreeGrafter"/>
</dbReference>
<sequence length="469" mass="48524">MTAQALAEAGEKVLAFVVGERRMAVPARQVREVAGLPPLTRVPFGAANLLGLGNFRGRVLPVLALERQAGNPCSRALLLGGERPVALAVNAVLGLAEADRAEDERLDIDAVLADAFPERARKAAAPAGTRLAGTRLAAQGAREEPVEDERVALLVMDLAGQRFALPADQVEEVLARTAEVAAIPGAHPSALGAMEHRGGVVPLFSLAGLLGLGDAQSCGRGQVAVVRIGSGLVGLVVERVRAVLPVAHSRLEPVPGVLLRGASEAAIQAICRPGSGERLIGVLDADHLLASGADGLAAGAVSEPAPRPRQREDAGQPYLMLRAGRHRLAMPLGSVESVTLPQSLASIPDAPHWLAGMVNLRGTAVPVIDLSARLGEGTGGAGRRLVVSRRDGDAVGLLVDRVEGLIALSPEVIEHADAGGEADFTFDGYARLPGGHGGFERIALLVSPWTLIDAAHLELMARAQGKARA</sequence>
<dbReference type="InterPro" id="IPR036061">
    <property type="entry name" value="CheW-like_dom_sf"/>
</dbReference>
<feature type="domain" description="CheW-like" evidence="1">
    <location>
        <begin position="150"/>
        <end position="294"/>
    </location>
</feature>
<feature type="domain" description="CheW-like" evidence="1">
    <location>
        <begin position="315"/>
        <end position="457"/>
    </location>
</feature>
<dbReference type="Proteomes" id="UP000015527">
    <property type="component" value="Unassembled WGS sequence"/>
</dbReference>
<dbReference type="eggNOG" id="COG0835">
    <property type="taxonomic scope" value="Bacteria"/>
</dbReference>
<dbReference type="RefSeq" id="WP_021236217.1">
    <property type="nucleotide sequence ID" value="NZ_ATHL01000153.1"/>
</dbReference>
<dbReference type="InterPro" id="IPR039315">
    <property type="entry name" value="CheW"/>
</dbReference>
<dbReference type="SMART" id="SM00260">
    <property type="entry name" value="CheW"/>
    <property type="match status" value="3"/>
</dbReference>
<evidence type="ECO:0000313" key="2">
    <source>
        <dbReference type="EMBL" id="EQB07686.1"/>
    </source>
</evidence>
<dbReference type="InterPro" id="IPR002545">
    <property type="entry name" value="CheW-lke_dom"/>
</dbReference>
<proteinExistence type="predicted"/>
<accession>T0GUM8</accession>
<evidence type="ECO:0000259" key="1">
    <source>
        <dbReference type="PROSITE" id="PS50851"/>
    </source>
</evidence>
<keyword evidence="3" id="KW-1185">Reference proteome</keyword>
<dbReference type="SUPFAM" id="SSF50341">
    <property type="entry name" value="CheW-like"/>
    <property type="match status" value="3"/>
</dbReference>
<dbReference type="AlphaFoldDB" id="T0GUM8"/>
<dbReference type="Gene3D" id="2.40.50.180">
    <property type="entry name" value="CheA-289, Domain 4"/>
    <property type="match status" value="3"/>
</dbReference>
<feature type="domain" description="CheW-like" evidence="1">
    <location>
        <begin position="10"/>
        <end position="157"/>
    </location>
</feature>
<reference evidence="2 3" key="1">
    <citation type="journal article" date="2013" name="Genome Announc.">
        <title>Genome Sequence of Novosphingobium lindaniclasticum LE124T, Isolated from a Hexachlorocyclohexane Dumpsite.</title>
        <authorList>
            <person name="Saxena A."/>
            <person name="Nayyar N."/>
            <person name="Sangwan N."/>
            <person name="Kumari R."/>
            <person name="Khurana J.P."/>
            <person name="Lal R."/>
        </authorList>
    </citation>
    <scope>NUCLEOTIDE SEQUENCE [LARGE SCALE GENOMIC DNA]</scope>
    <source>
        <strain evidence="2 3">LE124</strain>
    </source>
</reference>
<dbReference type="OrthoDB" id="3291462at2"/>
<evidence type="ECO:0000313" key="3">
    <source>
        <dbReference type="Proteomes" id="UP000015527"/>
    </source>
</evidence>